<dbReference type="EMBL" id="BGPR01000402">
    <property type="protein sequence ID" value="GBM18324.1"/>
    <property type="molecule type" value="Genomic_DNA"/>
</dbReference>
<organism evidence="1 2">
    <name type="scientific">Araneus ventricosus</name>
    <name type="common">Orbweaver spider</name>
    <name type="synonym">Epeira ventricosa</name>
    <dbReference type="NCBI Taxonomy" id="182803"/>
    <lineage>
        <taxon>Eukaryota</taxon>
        <taxon>Metazoa</taxon>
        <taxon>Ecdysozoa</taxon>
        <taxon>Arthropoda</taxon>
        <taxon>Chelicerata</taxon>
        <taxon>Arachnida</taxon>
        <taxon>Araneae</taxon>
        <taxon>Araneomorphae</taxon>
        <taxon>Entelegynae</taxon>
        <taxon>Araneoidea</taxon>
        <taxon>Araneidae</taxon>
        <taxon>Araneus</taxon>
    </lineage>
</organism>
<protein>
    <submittedName>
        <fullName evidence="1">Uncharacterized protein</fullName>
    </submittedName>
</protein>
<keyword evidence="2" id="KW-1185">Reference proteome</keyword>
<evidence type="ECO:0000313" key="2">
    <source>
        <dbReference type="Proteomes" id="UP000499080"/>
    </source>
</evidence>
<proteinExistence type="predicted"/>
<gene>
    <name evidence="1" type="ORF">AVEN_127784_1</name>
</gene>
<name>A0A4Y2DRC7_ARAVE</name>
<sequence length="114" mass="12726">MEGQGCTKKKVTVNRPWLATKGHSTLHLSPDIPFRMSIFKVGTPRCPITSFLYFLHPFVPQMPLLCPREDIKSRTNGVLTTNARVWVEGHDLQQSGCGFAFCSIRVSIVPIVQG</sequence>
<evidence type="ECO:0000313" key="1">
    <source>
        <dbReference type="EMBL" id="GBM18324.1"/>
    </source>
</evidence>
<dbReference type="Proteomes" id="UP000499080">
    <property type="component" value="Unassembled WGS sequence"/>
</dbReference>
<dbReference type="AlphaFoldDB" id="A0A4Y2DRC7"/>
<reference evidence="1 2" key="1">
    <citation type="journal article" date="2019" name="Sci. Rep.">
        <title>Orb-weaving spider Araneus ventricosus genome elucidates the spidroin gene catalogue.</title>
        <authorList>
            <person name="Kono N."/>
            <person name="Nakamura H."/>
            <person name="Ohtoshi R."/>
            <person name="Moran D.A.P."/>
            <person name="Shinohara A."/>
            <person name="Yoshida Y."/>
            <person name="Fujiwara M."/>
            <person name="Mori M."/>
            <person name="Tomita M."/>
            <person name="Arakawa K."/>
        </authorList>
    </citation>
    <scope>NUCLEOTIDE SEQUENCE [LARGE SCALE GENOMIC DNA]</scope>
</reference>
<accession>A0A4Y2DRC7</accession>
<comment type="caution">
    <text evidence="1">The sequence shown here is derived from an EMBL/GenBank/DDBJ whole genome shotgun (WGS) entry which is preliminary data.</text>
</comment>